<dbReference type="AlphaFoldDB" id="A0A4Q7LYS0"/>
<dbReference type="RefSeq" id="WP_130412374.1">
    <property type="nucleotide sequence ID" value="NZ_SGWX01000001.1"/>
</dbReference>
<gene>
    <name evidence="1" type="ORF">EV386_0704</name>
</gene>
<dbReference type="Proteomes" id="UP000293852">
    <property type="component" value="Unassembled WGS sequence"/>
</dbReference>
<accession>A0A4Q7LYS0</accession>
<sequence length="131" mass="14942">MTNEPAFPSIPRNSGQWLPLASEGGQACRTCGHKLPVHHVLDLSGDMRPICVCCVERYVEDNEERLQFCRFFAVADIYARLDDLFKDVDNVNERQVFLDLVSSHAEWMANWRWPEDLACKLPPAGFDGDDD</sequence>
<comment type="caution">
    <text evidence="1">The sequence shown here is derived from an EMBL/GenBank/DDBJ whole genome shotgun (WGS) entry which is preliminary data.</text>
</comment>
<keyword evidence="2" id="KW-1185">Reference proteome</keyword>
<name>A0A4Q7LYS0_9MICO</name>
<reference evidence="1 2" key="1">
    <citation type="submission" date="2019-02" db="EMBL/GenBank/DDBJ databases">
        <title>Sequencing the genomes of 1000 actinobacteria strains.</title>
        <authorList>
            <person name="Klenk H.-P."/>
        </authorList>
    </citation>
    <scope>NUCLEOTIDE SEQUENCE [LARGE SCALE GENOMIC DNA]</scope>
    <source>
        <strain evidence="1 2">DSM 16932</strain>
    </source>
</reference>
<protein>
    <submittedName>
        <fullName evidence="1">Uncharacterized protein</fullName>
    </submittedName>
</protein>
<evidence type="ECO:0000313" key="1">
    <source>
        <dbReference type="EMBL" id="RZS60446.1"/>
    </source>
</evidence>
<evidence type="ECO:0000313" key="2">
    <source>
        <dbReference type="Proteomes" id="UP000293852"/>
    </source>
</evidence>
<dbReference type="EMBL" id="SGWX01000001">
    <property type="protein sequence ID" value="RZS60446.1"/>
    <property type="molecule type" value="Genomic_DNA"/>
</dbReference>
<organism evidence="1 2">
    <name type="scientific">Xylanimonas ulmi</name>
    <dbReference type="NCBI Taxonomy" id="228973"/>
    <lineage>
        <taxon>Bacteria</taxon>
        <taxon>Bacillati</taxon>
        <taxon>Actinomycetota</taxon>
        <taxon>Actinomycetes</taxon>
        <taxon>Micrococcales</taxon>
        <taxon>Promicromonosporaceae</taxon>
        <taxon>Xylanimonas</taxon>
    </lineage>
</organism>
<dbReference type="OrthoDB" id="376077at85006"/>
<proteinExistence type="predicted"/>